<dbReference type="PANTHER" id="PTHR46826">
    <property type="match status" value="1"/>
</dbReference>
<feature type="transmembrane region" description="Helical" evidence="2">
    <location>
        <begin position="168"/>
        <end position="193"/>
    </location>
</feature>
<feature type="transmembrane region" description="Helical" evidence="2">
    <location>
        <begin position="292"/>
        <end position="312"/>
    </location>
</feature>
<accession>A0A7S3E572</accession>
<dbReference type="InterPro" id="IPR053240">
    <property type="entry name" value="VTT_domain"/>
</dbReference>
<evidence type="ECO:0000256" key="1">
    <source>
        <dbReference type="SAM" id="MobiDB-lite"/>
    </source>
</evidence>
<evidence type="ECO:0000313" key="4">
    <source>
        <dbReference type="EMBL" id="CAE0027640.1"/>
    </source>
</evidence>
<feature type="transmembrane region" description="Helical" evidence="2">
    <location>
        <begin position="251"/>
        <end position="272"/>
    </location>
</feature>
<name>A0A7S3E572_9CHLO</name>
<feature type="region of interest" description="Disordered" evidence="1">
    <location>
        <begin position="1"/>
        <end position="59"/>
    </location>
</feature>
<dbReference type="InterPro" id="IPR032816">
    <property type="entry name" value="VTT_dom"/>
</dbReference>
<proteinExistence type="predicted"/>
<feature type="domain" description="VTT" evidence="3">
    <location>
        <begin position="156"/>
        <end position="274"/>
    </location>
</feature>
<protein>
    <recommendedName>
        <fullName evidence="3">VTT domain-containing protein</fullName>
    </recommendedName>
</protein>
<reference evidence="4" key="1">
    <citation type="submission" date="2021-01" db="EMBL/GenBank/DDBJ databases">
        <authorList>
            <person name="Corre E."/>
            <person name="Pelletier E."/>
            <person name="Niang G."/>
            <person name="Scheremetjew M."/>
            <person name="Finn R."/>
            <person name="Kale V."/>
            <person name="Holt S."/>
            <person name="Cochrane G."/>
            <person name="Meng A."/>
            <person name="Brown T."/>
            <person name="Cohen L."/>
        </authorList>
    </citation>
    <scope>NUCLEOTIDE SEQUENCE</scope>
    <source>
        <strain evidence="4">RCC856</strain>
    </source>
</reference>
<sequence>MLAQGRARAGVLPRAGARTKVSRPSPSGRFRAPERQQRQQQRRRLRVRSTSEREQAEAEAAEVVEVEVVDAEAKAGPSAAAKEEAGGAGGSLTTASLAGTGGVAVLGLGLLIALGVAYKDDIYTGLTAFSALLEEWGPFGYVAYAGAYIVLEVLAVPAIPLTMTAGVLFGPLLGSVIVSFSATAAATVAFLIARYVARDRVLEIAQKNEKFAAIDKAIGKESFKVVLFLRLSPLLPFALSNYLYGLTSVDLGSYVLGSWLGMFPGTFAYVSAGNVSKSVLEQTSGGAGGGDLPSLAPLIFGVGGTLLATTFISRIVMKTLKELDIE</sequence>
<feature type="transmembrane region" description="Helical" evidence="2">
    <location>
        <begin position="138"/>
        <end position="156"/>
    </location>
</feature>
<keyword evidence="2" id="KW-0472">Membrane</keyword>
<dbReference type="Pfam" id="PF09335">
    <property type="entry name" value="VTT_dom"/>
    <property type="match status" value="1"/>
</dbReference>
<keyword evidence="2" id="KW-1133">Transmembrane helix</keyword>
<feature type="transmembrane region" description="Helical" evidence="2">
    <location>
        <begin position="97"/>
        <end position="118"/>
    </location>
</feature>
<evidence type="ECO:0000256" key="2">
    <source>
        <dbReference type="SAM" id="Phobius"/>
    </source>
</evidence>
<dbReference type="PANTHER" id="PTHR46826:SF1">
    <property type="entry name" value="TVP38_TMEM64 FAMILY MEMBRANE PROTEIN YDJX"/>
    <property type="match status" value="1"/>
</dbReference>
<evidence type="ECO:0000259" key="3">
    <source>
        <dbReference type="Pfam" id="PF09335"/>
    </source>
</evidence>
<keyword evidence="2" id="KW-0812">Transmembrane</keyword>
<organism evidence="4">
    <name type="scientific">Chloropicon laureae</name>
    <dbReference type="NCBI Taxonomy" id="464258"/>
    <lineage>
        <taxon>Eukaryota</taxon>
        <taxon>Viridiplantae</taxon>
        <taxon>Chlorophyta</taxon>
        <taxon>Chloropicophyceae</taxon>
        <taxon>Chloropicales</taxon>
        <taxon>Chloropicaceae</taxon>
        <taxon>Chloropicon</taxon>
    </lineage>
</organism>
<dbReference type="AlphaFoldDB" id="A0A7S3E572"/>
<gene>
    <name evidence="4" type="ORF">CLAU1311_LOCUS8637</name>
</gene>
<dbReference type="EMBL" id="HBHU01013249">
    <property type="protein sequence ID" value="CAE0027640.1"/>
    <property type="molecule type" value="Transcribed_RNA"/>
</dbReference>